<feature type="transmembrane region" description="Helical" evidence="6">
    <location>
        <begin position="23"/>
        <end position="42"/>
    </location>
</feature>
<evidence type="ECO:0000256" key="2">
    <source>
        <dbReference type="ARBA" id="ARBA00022448"/>
    </source>
</evidence>
<dbReference type="SUPFAM" id="SSF103473">
    <property type="entry name" value="MFS general substrate transporter"/>
    <property type="match status" value="1"/>
</dbReference>
<dbReference type="Gene3D" id="1.20.1250.20">
    <property type="entry name" value="MFS general substrate transporter like domains"/>
    <property type="match status" value="2"/>
</dbReference>
<dbReference type="GO" id="GO:0005886">
    <property type="term" value="C:plasma membrane"/>
    <property type="evidence" value="ECO:0007669"/>
    <property type="project" value="UniProtKB-SubCell"/>
</dbReference>
<dbReference type="AlphaFoldDB" id="A0A6P1TMY3"/>
<dbReference type="Pfam" id="PF07690">
    <property type="entry name" value="MFS_1"/>
    <property type="match status" value="1"/>
</dbReference>
<keyword evidence="5 6" id="KW-0472">Membrane</keyword>
<reference evidence="8 9" key="1">
    <citation type="submission" date="2020-01" db="EMBL/GenBank/DDBJ databases">
        <title>Genome analysis of Anaerocolumna sp. CBA3638.</title>
        <authorList>
            <person name="Kim J."/>
            <person name="Roh S.W."/>
        </authorList>
    </citation>
    <scope>NUCLEOTIDE SEQUENCE [LARGE SCALE GENOMIC DNA]</scope>
    <source>
        <strain evidence="8 9">CBA3638</strain>
    </source>
</reference>
<dbReference type="Proteomes" id="UP000464314">
    <property type="component" value="Chromosome"/>
</dbReference>
<dbReference type="EMBL" id="CP048000">
    <property type="protein sequence ID" value="QHQ61687.1"/>
    <property type="molecule type" value="Genomic_DNA"/>
</dbReference>
<dbReference type="CDD" id="cd17353">
    <property type="entry name" value="MFS_OFA_like"/>
    <property type="match status" value="1"/>
</dbReference>
<proteinExistence type="predicted"/>
<feature type="transmembrane region" description="Helical" evidence="6">
    <location>
        <begin position="232"/>
        <end position="253"/>
    </location>
</feature>
<gene>
    <name evidence="8" type="ORF">Ana3638_13650</name>
</gene>
<name>A0A6P1TMY3_9FIRM</name>
<feature type="transmembrane region" description="Helical" evidence="6">
    <location>
        <begin position="111"/>
        <end position="134"/>
    </location>
</feature>
<evidence type="ECO:0000256" key="3">
    <source>
        <dbReference type="ARBA" id="ARBA00022692"/>
    </source>
</evidence>
<dbReference type="InterPro" id="IPR011701">
    <property type="entry name" value="MFS"/>
</dbReference>
<sequence length="406" mass="44804">MQNAIKKSEELYQYKNKISNHRILYVVFGIIIMLCLGTVYSWSIFRPTIENVFHIGSTRSGLPYMFSLLFYALFMCFTGKYIEKFKPGTIIIFGGLLVAAGWILAGSAGNIYWLTLFYGVMIGSGVGIAYGVPMNVAAKWFPEKKGLMIGMVLIGFGGSPLFTAPFAKFLMDIYGVMRTFQILGVIFGICITILALFIKYPSEEIIVNISGQEIANQTDTKAMIKSTNFKKLYLTFIIGTMIGLMIVGMTGNVGIELIRISPVKAASFTSLFAIFNGIGRPAFGWFADRISHKKAMLVSYFLILVAAILMLLAGSGDSIIYIIAFSLFWLNLGGWLAIAPATTMSLFGERNYSRNYGIVFTAYGIGAIAGVATSGLLKDFFQSYHEIFYLIILLCIIGIMAARKID</sequence>
<evidence type="ECO:0000256" key="6">
    <source>
        <dbReference type="SAM" id="Phobius"/>
    </source>
</evidence>
<feature type="transmembrane region" description="Helical" evidence="6">
    <location>
        <begin position="89"/>
        <end position="105"/>
    </location>
</feature>
<evidence type="ECO:0000256" key="1">
    <source>
        <dbReference type="ARBA" id="ARBA00004651"/>
    </source>
</evidence>
<evidence type="ECO:0000256" key="5">
    <source>
        <dbReference type="ARBA" id="ARBA00023136"/>
    </source>
</evidence>
<feature type="transmembrane region" description="Helical" evidence="6">
    <location>
        <begin position="179"/>
        <end position="198"/>
    </location>
</feature>
<dbReference type="GO" id="GO:0022857">
    <property type="term" value="F:transmembrane transporter activity"/>
    <property type="evidence" value="ECO:0007669"/>
    <property type="project" value="InterPro"/>
</dbReference>
<dbReference type="PANTHER" id="PTHR11360">
    <property type="entry name" value="MONOCARBOXYLATE TRANSPORTER"/>
    <property type="match status" value="1"/>
</dbReference>
<feature type="transmembrane region" description="Helical" evidence="6">
    <location>
        <begin position="319"/>
        <end position="338"/>
    </location>
</feature>
<accession>A0A6P1TMY3</accession>
<dbReference type="PROSITE" id="PS50850">
    <property type="entry name" value="MFS"/>
    <property type="match status" value="1"/>
</dbReference>
<evidence type="ECO:0000313" key="9">
    <source>
        <dbReference type="Proteomes" id="UP000464314"/>
    </source>
</evidence>
<feature type="domain" description="Major facilitator superfamily (MFS) profile" evidence="7">
    <location>
        <begin position="22"/>
        <end position="406"/>
    </location>
</feature>
<feature type="transmembrane region" description="Helical" evidence="6">
    <location>
        <begin position="265"/>
        <end position="283"/>
    </location>
</feature>
<keyword evidence="3 6" id="KW-0812">Transmembrane</keyword>
<feature type="transmembrane region" description="Helical" evidence="6">
    <location>
        <begin position="358"/>
        <end position="377"/>
    </location>
</feature>
<evidence type="ECO:0000313" key="8">
    <source>
        <dbReference type="EMBL" id="QHQ61687.1"/>
    </source>
</evidence>
<feature type="transmembrane region" description="Helical" evidence="6">
    <location>
        <begin position="62"/>
        <end position="82"/>
    </location>
</feature>
<evidence type="ECO:0000259" key="7">
    <source>
        <dbReference type="PROSITE" id="PS50850"/>
    </source>
</evidence>
<protein>
    <submittedName>
        <fullName evidence="8">MFS transporter</fullName>
    </submittedName>
</protein>
<dbReference type="PANTHER" id="PTHR11360:SF304">
    <property type="entry name" value="MFS DOMAIN-CONTAINING PROTEIN"/>
    <property type="match status" value="1"/>
</dbReference>
<dbReference type="InterPro" id="IPR050327">
    <property type="entry name" value="Proton-linked_MCT"/>
</dbReference>
<dbReference type="RefSeq" id="WP_161838512.1">
    <property type="nucleotide sequence ID" value="NZ_CP048000.1"/>
</dbReference>
<keyword evidence="4 6" id="KW-1133">Transmembrane helix</keyword>
<evidence type="ECO:0000256" key="4">
    <source>
        <dbReference type="ARBA" id="ARBA00022989"/>
    </source>
</evidence>
<keyword evidence="2" id="KW-0813">Transport</keyword>
<dbReference type="InterPro" id="IPR020846">
    <property type="entry name" value="MFS_dom"/>
</dbReference>
<dbReference type="InterPro" id="IPR036259">
    <property type="entry name" value="MFS_trans_sf"/>
</dbReference>
<feature type="transmembrane region" description="Helical" evidence="6">
    <location>
        <begin position="295"/>
        <end position="313"/>
    </location>
</feature>
<comment type="subcellular location">
    <subcellularLocation>
        <location evidence="1">Cell membrane</location>
        <topology evidence="1">Multi-pass membrane protein</topology>
    </subcellularLocation>
</comment>
<organism evidence="8 9">
    <name type="scientific">Anaerocolumna sedimenticola</name>
    <dbReference type="NCBI Taxonomy" id="2696063"/>
    <lineage>
        <taxon>Bacteria</taxon>
        <taxon>Bacillati</taxon>
        <taxon>Bacillota</taxon>
        <taxon>Clostridia</taxon>
        <taxon>Lachnospirales</taxon>
        <taxon>Lachnospiraceae</taxon>
        <taxon>Anaerocolumna</taxon>
    </lineage>
</organism>
<feature type="transmembrane region" description="Helical" evidence="6">
    <location>
        <begin position="383"/>
        <end position="402"/>
    </location>
</feature>
<dbReference type="KEGG" id="anr:Ana3638_13650"/>
<keyword evidence="9" id="KW-1185">Reference proteome</keyword>
<feature type="transmembrane region" description="Helical" evidence="6">
    <location>
        <begin position="146"/>
        <end position="167"/>
    </location>
</feature>